<organism evidence="1 2">
    <name type="scientific">Schizophyllum amplum</name>
    <dbReference type="NCBI Taxonomy" id="97359"/>
    <lineage>
        <taxon>Eukaryota</taxon>
        <taxon>Fungi</taxon>
        <taxon>Dikarya</taxon>
        <taxon>Basidiomycota</taxon>
        <taxon>Agaricomycotina</taxon>
        <taxon>Agaricomycetes</taxon>
        <taxon>Agaricomycetidae</taxon>
        <taxon>Agaricales</taxon>
        <taxon>Schizophyllaceae</taxon>
        <taxon>Schizophyllum</taxon>
    </lineage>
</organism>
<sequence length="543" mass="60539">MPHRCLEIQEILLIIGRELREISLRSLANFALTSSVVCEAALDALWEEQYSLVPILKLFPECHVRARTMAPPLLIFGTGQALEGVVARKSWVHAQTYARRVKYLEFEGCDGGQLSYVYGRPRRTGYTIAMDSLGGLLASAQGEPLFPRLRELDCIQPAELYPELLLNMPTVFVPTLRELCIAIGNSEEHIALVRSLPGLCPDLTHLVLNCAEGLQAEWSDTLQDVILGWSSLVTIRFPDSRAASLAHLGQCTTLERMTITLNDNILADDTVSPVAFETILEYFAVEASDPTLVERFLQLISVVPLRLRAFDIQCDEDARMGAYDVRQRNLARIASALDPSIVEEIVYYQEGGLNESWGAVPPSALLQFTAFPRLTHLALDCWIDVTDNDLATIAGALPELESFSLDVHAEYDEDLPRETRTTLAGLVPFAHHCQSLMRLCVRLDATEIPAVSDAPEAEPKIHHPVRMYFADSDLEDPVAVAAYLLRIFPNGCSVARRPPSGGTFSPYRDTFDDDEQYNVNTVGNWPAGRWSEVYNELLRLQQL</sequence>
<dbReference type="Proteomes" id="UP000320762">
    <property type="component" value="Unassembled WGS sequence"/>
</dbReference>
<dbReference type="InterPro" id="IPR032675">
    <property type="entry name" value="LRR_dom_sf"/>
</dbReference>
<dbReference type="AlphaFoldDB" id="A0A550C0X8"/>
<reference evidence="1 2" key="1">
    <citation type="journal article" date="2019" name="New Phytol.">
        <title>Comparative genomics reveals unique wood-decay strategies and fruiting body development in the Schizophyllaceae.</title>
        <authorList>
            <person name="Almasi E."/>
            <person name="Sahu N."/>
            <person name="Krizsan K."/>
            <person name="Balint B."/>
            <person name="Kovacs G.M."/>
            <person name="Kiss B."/>
            <person name="Cseklye J."/>
            <person name="Drula E."/>
            <person name="Henrissat B."/>
            <person name="Nagy I."/>
            <person name="Chovatia M."/>
            <person name="Adam C."/>
            <person name="LaButti K."/>
            <person name="Lipzen A."/>
            <person name="Riley R."/>
            <person name="Grigoriev I.V."/>
            <person name="Nagy L.G."/>
        </authorList>
    </citation>
    <scope>NUCLEOTIDE SEQUENCE [LARGE SCALE GENOMIC DNA]</scope>
    <source>
        <strain evidence="1 2">NL-1724</strain>
    </source>
</reference>
<gene>
    <name evidence="1" type="ORF">BD626DRAFT_410606</name>
</gene>
<evidence type="ECO:0000313" key="2">
    <source>
        <dbReference type="Proteomes" id="UP000320762"/>
    </source>
</evidence>
<comment type="caution">
    <text evidence="1">The sequence shown here is derived from an EMBL/GenBank/DDBJ whole genome shotgun (WGS) entry which is preliminary data.</text>
</comment>
<evidence type="ECO:0008006" key="3">
    <source>
        <dbReference type="Google" id="ProtNLM"/>
    </source>
</evidence>
<protein>
    <recommendedName>
        <fullName evidence="3">F-box domain-containing protein</fullName>
    </recommendedName>
</protein>
<dbReference type="OrthoDB" id="3543113at2759"/>
<dbReference type="EMBL" id="VDMD01000036">
    <property type="protein sequence ID" value="TRM58440.1"/>
    <property type="molecule type" value="Genomic_DNA"/>
</dbReference>
<dbReference type="SUPFAM" id="SSF52047">
    <property type="entry name" value="RNI-like"/>
    <property type="match status" value="1"/>
</dbReference>
<keyword evidence="2" id="KW-1185">Reference proteome</keyword>
<name>A0A550C0X8_9AGAR</name>
<accession>A0A550C0X8</accession>
<proteinExistence type="predicted"/>
<evidence type="ECO:0000313" key="1">
    <source>
        <dbReference type="EMBL" id="TRM58440.1"/>
    </source>
</evidence>
<dbReference type="Gene3D" id="3.80.10.10">
    <property type="entry name" value="Ribonuclease Inhibitor"/>
    <property type="match status" value="1"/>
</dbReference>